<dbReference type="CDD" id="cd22363">
    <property type="entry name" value="tRNA-intron_lyase_C"/>
    <property type="match status" value="1"/>
</dbReference>
<dbReference type="PIRSF" id="PIRSF011789">
    <property type="entry name" value="tRNA_splic_SEN2"/>
    <property type="match status" value="1"/>
</dbReference>
<comment type="caution">
    <text evidence="8">The sequence shown here is derived from an EMBL/GenBank/DDBJ whole genome shotgun (WGS) entry which is preliminary data.</text>
</comment>
<evidence type="ECO:0000256" key="1">
    <source>
        <dbReference type="ARBA" id="ARBA00008078"/>
    </source>
</evidence>
<proteinExistence type="inferred from homology"/>
<dbReference type="FunFam" id="3.40.1350.10:FF:000007">
    <property type="entry name" value="tRNA-splicing endonuclease subunit Sen2"/>
    <property type="match status" value="1"/>
</dbReference>
<dbReference type="InterPro" id="IPR006676">
    <property type="entry name" value="tRNA_splic"/>
</dbReference>
<keyword evidence="8" id="KW-0255">Endonuclease</keyword>
<dbReference type="EC" id="4.6.1.16" evidence="4"/>
<keyword evidence="8" id="KW-0540">Nuclease</keyword>
<keyword evidence="8" id="KW-0378">Hydrolase</keyword>
<name>A0A9P4TB49_CURKU</name>
<dbReference type="GO" id="GO:0005737">
    <property type="term" value="C:cytoplasm"/>
    <property type="evidence" value="ECO:0007669"/>
    <property type="project" value="TreeGrafter"/>
</dbReference>
<protein>
    <recommendedName>
        <fullName evidence="4">tRNA-splicing endonuclease subunit Sen2</fullName>
        <ecNumber evidence="4">4.6.1.16</ecNumber>
    </recommendedName>
</protein>
<dbReference type="InterPro" id="IPR006677">
    <property type="entry name" value="tRNA_intron_Endonuc_cat-like"/>
</dbReference>
<reference evidence="8" key="1">
    <citation type="submission" date="2019-04" db="EMBL/GenBank/DDBJ databases">
        <title>Sequencing of skin fungus with MAO and IRED activity.</title>
        <authorList>
            <person name="Marsaioli A.J."/>
            <person name="Bonatto J.M.C."/>
            <person name="Reis Junior O."/>
        </authorList>
    </citation>
    <scope>NUCLEOTIDE SEQUENCE</scope>
    <source>
        <strain evidence="8">30M1</strain>
    </source>
</reference>
<dbReference type="Pfam" id="PF01974">
    <property type="entry name" value="tRNA_int_endo"/>
    <property type="match status" value="1"/>
</dbReference>
<dbReference type="SUPFAM" id="SSF53032">
    <property type="entry name" value="tRNA-intron endonuclease catalytic domain-like"/>
    <property type="match status" value="1"/>
</dbReference>
<evidence type="ECO:0000256" key="6">
    <source>
        <dbReference type="SAM" id="MobiDB-lite"/>
    </source>
</evidence>
<dbReference type="GO" id="GO:0000379">
    <property type="term" value="P:tRNA-type intron splice site recognition and cleavage"/>
    <property type="evidence" value="ECO:0007669"/>
    <property type="project" value="TreeGrafter"/>
</dbReference>
<comment type="similarity">
    <text evidence="1 4">Belongs to the tRNA-intron endonuclease family.</text>
</comment>
<dbReference type="Proteomes" id="UP000801428">
    <property type="component" value="Unassembled WGS sequence"/>
</dbReference>
<evidence type="ECO:0000259" key="7">
    <source>
        <dbReference type="Pfam" id="PF01974"/>
    </source>
</evidence>
<dbReference type="InterPro" id="IPR016589">
    <property type="entry name" value="tRNA_splic_SEN2"/>
</dbReference>
<dbReference type="PANTHER" id="PTHR21227:SF0">
    <property type="entry name" value="TRNA-SPLICING ENDONUCLEASE SUBUNIT SEN2"/>
    <property type="match status" value="1"/>
</dbReference>
<feature type="active site" evidence="5">
    <location>
        <position position="382"/>
    </location>
</feature>
<dbReference type="AlphaFoldDB" id="A0A9P4TB49"/>
<feature type="domain" description="tRNA intron endonuclease catalytic" evidence="7">
    <location>
        <begin position="344"/>
        <end position="438"/>
    </location>
</feature>
<feature type="active site" evidence="5">
    <location>
        <position position="431"/>
    </location>
</feature>
<keyword evidence="9" id="KW-1185">Reference proteome</keyword>
<evidence type="ECO:0000256" key="5">
    <source>
        <dbReference type="PIRSR" id="PIRSR011789-1"/>
    </source>
</evidence>
<evidence type="ECO:0000256" key="4">
    <source>
        <dbReference type="PIRNR" id="PIRNR011789"/>
    </source>
</evidence>
<dbReference type="GO" id="GO:0003676">
    <property type="term" value="F:nucleic acid binding"/>
    <property type="evidence" value="ECO:0007669"/>
    <property type="project" value="InterPro"/>
</dbReference>
<evidence type="ECO:0000256" key="2">
    <source>
        <dbReference type="ARBA" id="ARBA00022694"/>
    </source>
</evidence>
<feature type="region of interest" description="Disordered" evidence="6">
    <location>
        <begin position="1"/>
        <end position="48"/>
    </location>
</feature>
<dbReference type="OrthoDB" id="10249562at2759"/>
<dbReference type="EMBL" id="SWKU01000015">
    <property type="protein sequence ID" value="KAF3000060.1"/>
    <property type="molecule type" value="Genomic_DNA"/>
</dbReference>
<accession>A0A9P4TB49</accession>
<gene>
    <name evidence="8" type="primary">SEN2</name>
    <name evidence="8" type="ORF">E8E13_000847</name>
</gene>
<feature type="active site" evidence="5">
    <location>
        <position position="374"/>
    </location>
</feature>
<comment type="function">
    <text evidence="4">Constitutes one of the two catalytic subunit of the tRNA-splicing endonuclease complex, a complex responsible for identification and cleavage of the splice sites in pre-tRNA. It cleaves pre-tRNA at the 5'- and 3'-splice sites to release the intron. The products are an intron and two tRNA half-molecules bearing 2',3'-cyclic phosphate and 5'-OH termini. There are no conserved sequences at the splice sites, but the intron is invariably located at the same site in the gene, placing the splice sites an invariant distance from the constant structural features of the tRNA body.</text>
</comment>
<dbReference type="InterPro" id="IPR011856">
    <property type="entry name" value="tRNA_endonuc-like_dom_sf"/>
</dbReference>
<dbReference type="Gene3D" id="3.40.1350.10">
    <property type="match status" value="1"/>
</dbReference>
<dbReference type="InterPro" id="IPR036167">
    <property type="entry name" value="tRNA_intron_Endo_cat-like_sf"/>
</dbReference>
<evidence type="ECO:0000313" key="8">
    <source>
        <dbReference type="EMBL" id="KAF3000060.1"/>
    </source>
</evidence>
<evidence type="ECO:0000256" key="3">
    <source>
        <dbReference type="ARBA" id="ARBA00023239"/>
    </source>
</evidence>
<dbReference type="PANTHER" id="PTHR21227">
    <property type="entry name" value="TRNA-SPLICING ENDONUCLEASE SUBUNIT SEN2"/>
    <property type="match status" value="1"/>
</dbReference>
<organism evidence="8 9">
    <name type="scientific">Curvularia kusanoi</name>
    <name type="common">Cochliobolus kusanoi</name>
    <dbReference type="NCBI Taxonomy" id="90978"/>
    <lineage>
        <taxon>Eukaryota</taxon>
        <taxon>Fungi</taxon>
        <taxon>Dikarya</taxon>
        <taxon>Ascomycota</taxon>
        <taxon>Pezizomycotina</taxon>
        <taxon>Dothideomycetes</taxon>
        <taxon>Pleosporomycetidae</taxon>
        <taxon>Pleosporales</taxon>
        <taxon>Pleosporineae</taxon>
        <taxon>Pleosporaceae</taxon>
        <taxon>Curvularia</taxon>
    </lineage>
</organism>
<keyword evidence="3 4" id="KW-0456">Lyase</keyword>
<sequence length="481" mass="53919">MAAETVASGPASVQAEPSRVDAAAAPGGPKSADSGPRKPRPKRPNYNEIHVKPLPLDVHPLPAFIPHNPLSIVRIAITLLSQSFRPPNSHRVVHKAYFSEDTQSVHVTDAESIRALWEQGFWGKGSLSRSEPQWLLAERRRRGIEAATASTQVTQARREERRQFKLERAKAQREAIEQQLRQEGKLDADGTLDELVEDGVVTESPRGGVYTPGASDAVGPAGDAIVAEVDKQIAEKSPEWGQDGAADTSAEEIKDIEHLQLTPEEAFYLTYVLGALDIVEGDFVGGNIALPAWYLLRLYSAYAVSPVDDTSLVGLKKMFQYRERLAQKTAALPLAQQIAPDNSFLLKYVVFHHFRSLGWVVRPGIKFAVDYLLYLRGPAFHHAEFGVQIIPSYSHPYWSETPERVAHRKEKETRDWWWFHRVNRVQTAVMKTLVLVYVEVPPPWDGETKKDALSVDIGTVLKSYTVREVVFKRWSPSRNRD</sequence>
<keyword evidence="2 4" id="KW-0819">tRNA processing</keyword>
<evidence type="ECO:0000313" key="9">
    <source>
        <dbReference type="Proteomes" id="UP000801428"/>
    </source>
</evidence>
<dbReference type="GO" id="GO:0000214">
    <property type="term" value="C:tRNA-intron endonuclease complex"/>
    <property type="evidence" value="ECO:0007669"/>
    <property type="project" value="UniProtKB-UniRule"/>
</dbReference>
<dbReference type="GO" id="GO:0000213">
    <property type="term" value="F:tRNA-intron lyase activity"/>
    <property type="evidence" value="ECO:0007669"/>
    <property type="project" value="UniProtKB-UniRule"/>
</dbReference>